<evidence type="ECO:0000313" key="1">
    <source>
        <dbReference type="EMBL" id="SPP64759.1"/>
    </source>
</evidence>
<proteinExistence type="predicted"/>
<name>A0A330LCK3_9BACT</name>
<sequence>MDDFIRAIGEADIVIDVDAAPVDIVEANVTNQHDQWQSSEKGIVLKMSGERFYRSAARSFSCQDDVGGIVDKLVQRDGGEISASYLKAGFGEDAGKDGDFARIVVKYQDALGCRGLRHR</sequence>
<accession>A0A330LCK3</accession>
<reference evidence="2" key="1">
    <citation type="submission" date="2018-04" db="EMBL/GenBank/DDBJ databases">
        <authorList>
            <person name="Lucker S."/>
            <person name="Sakoula D."/>
        </authorList>
    </citation>
    <scope>NUCLEOTIDE SEQUENCE [LARGE SCALE GENOMIC DNA]</scope>
</reference>
<dbReference type="Proteomes" id="UP000248168">
    <property type="component" value="Unassembled WGS sequence"/>
</dbReference>
<dbReference type="InParanoid" id="A0A330LCK3"/>
<dbReference type="AlphaFoldDB" id="A0A330LCK3"/>
<organism evidence="1 2">
    <name type="scientific">Nitrospira lenta</name>
    <dbReference type="NCBI Taxonomy" id="1436998"/>
    <lineage>
        <taxon>Bacteria</taxon>
        <taxon>Pseudomonadati</taxon>
        <taxon>Nitrospirota</taxon>
        <taxon>Nitrospiria</taxon>
        <taxon>Nitrospirales</taxon>
        <taxon>Nitrospiraceae</taxon>
        <taxon>Nitrospira</taxon>
    </lineage>
</organism>
<gene>
    <name evidence="1" type="ORF">NITLEN_20399</name>
</gene>
<dbReference type="EMBL" id="OUNR01000012">
    <property type="protein sequence ID" value="SPP64759.1"/>
    <property type="molecule type" value="Genomic_DNA"/>
</dbReference>
<protein>
    <submittedName>
        <fullName evidence="1">Uncharacterized protein</fullName>
    </submittedName>
</protein>
<keyword evidence="2" id="KW-1185">Reference proteome</keyword>
<evidence type="ECO:0000313" key="2">
    <source>
        <dbReference type="Proteomes" id="UP000248168"/>
    </source>
</evidence>